<feature type="transmembrane region" description="Helical" evidence="12">
    <location>
        <begin position="164"/>
        <end position="186"/>
    </location>
</feature>
<feature type="transmembrane region" description="Helical" evidence="12">
    <location>
        <begin position="288"/>
        <end position="307"/>
    </location>
</feature>
<keyword evidence="15" id="KW-1185">Reference proteome</keyword>
<evidence type="ECO:0000256" key="8">
    <source>
        <dbReference type="ARBA" id="ARBA00023136"/>
    </source>
</evidence>
<evidence type="ECO:0000256" key="9">
    <source>
        <dbReference type="ARBA" id="ARBA00037295"/>
    </source>
</evidence>
<dbReference type="Pfam" id="PF07690">
    <property type="entry name" value="MFS_1"/>
    <property type="match status" value="1"/>
</dbReference>
<gene>
    <name evidence="14" type="ORF">CD934_00800</name>
</gene>
<dbReference type="Pfam" id="PF00083">
    <property type="entry name" value="Sugar_tr"/>
    <property type="match status" value="1"/>
</dbReference>
<feature type="transmembrane region" description="Helical" evidence="12">
    <location>
        <begin position="70"/>
        <end position="91"/>
    </location>
</feature>
<feature type="transmembrane region" description="Helical" evidence="12">
    <location>
        <begin position="198"/>
        <end position="221"/>
    </location>
</feature>
<feature type="transmembrane region" description="Helical" evidence="12">
    <location>
        <begin position="256"/>
        <end position="276"/>
    </location>
</feature>
<feature type="transmembrane region" description="Helical" evidence="12">
    <location>
        <begin position="410"/>
        <end position="431"/>
    </location>
</feature>
<evidence type="ECO:0000256" key="2">
    <source>
        <dbReference type="ARBA" id="ARBA00008240"/>
    </source>
</evidence>
<dbReference type="PROSITE" id="PS50850">
    <property type="entry name" value="MFS"/>
    <property type="match status" value="1"/>
</dbReference>
<accession>A0A514JJ83</accession>
<dbReference type="PANTHER" id="PTHR43045:SF1">
    <property type="entry name" value="SHIKIMATE TRANSPORTER"/>
    <property type="match status" value="1"/>
</dbReference>
<dbReference type="InterPro" id="IPR011701">
    <property type="entry name" value="MFS"/>
</dbReference>
<dbReference type="PANTHER" id="PTHR43045">
    <property type="entry name" value="SHIKIMATE TRANSPORTER"/>
    <property type="match status" value="1"/>
</dbReference>
<evidence type="ECO:0000256" key="7">
    <source>
        <dbReference type="ARBA" id="ARBA00022989"/>
    </source>
</evidence>
<comment type="subcellular location">
    <subcellularLocation>
        <location evidence="1">Cell membrane</location>
        <topology evidence="1">Multi-pass membrane protein</topology>
    </subcellularLocation>
</comment>
<dbReference type="AlphaFoldDB" id="A0A514JJ83"/>
<feature type="compositionally biased region" description="Low complexity" evidence="11">
    <location>
        <begin position="437"/>
        <end position="458"/>
    </location>
</feature>
<protein>
    <recommendedName>
        <fullName evidence="10">Putative proline/betaine transporter</fullName>
    </recommendedName>
</protein>
<evidence type="ECO:0000256" key="12">
    <source>
        <dbReference type="SAM" id="Phobius"/>
    </source>
</evidence>
<dbReference type="PROSITE" id="PS00216">
    <property type="entry name" value="SUGAR_TRANSPORT_1"/>
    <property type="match status" value="1"/>
</dbReference>
<keyword evidence="6" id="KW-0769">Symport</keyword>
<feature type="transmembrane region" description="Helical" evidence="12">
    <location>
        <begin position="126"/>
        <end position="152"/>
    </location>
</feature>
<reference evidence="14 15" key="1">
    <citation type="submission" date="2017-07" db="EMBL/GenBank/DDBJ databases">
        <title>The Complete Genome of Streptomyces asterosporus-ZSY.</title>
        <authorList>
            <person name="Zhang S."/>
        </authorList>
    </citation>
    <scope>NUCLEOTIDE SEQUENCE [LARGE SCALE GENOMIC DNA]</scope>
    <source>
        <strain evidence="14 15">DSM 41452</strain>
    </source>
</reference>
<dbReference type="FunFam" id="1.20.1250.20:FF:000001">
    <property type="entry name" value="Dicarboxylate MFS transporter"/>
    <property type="match status" value="1"/>
</dbReference>
<dbReference type="InterPro" id="IPR005829">
    <property type="entry name" value="Sugar_transporter_CS"/>
</dbReference>
<keyword evidence="3" id="KW-0813">Transport</keyword>
<evidence type="ECO:0000259" key="13">
    <source>
        <dbReference type="PROSITE" id="PS50850"/>
    </source>
</evidence>
<feature type="transmembrane region" description="Helical" evidence="12">
    <location>
        <begin position="382"/>
        <end position="404"/>
    </location>
</feature>
<dbReference type="Gene3D" id="1.20.1250.20">
    <property type="entry name" value="MFS general substrate transporter like domains"/>
    <property type="match status" value="2"/>
</dbReference>
<organism evidence="14 15">
    <name type="scientific">Streptomyces calvus</name>
    <dbReference type="NCBI Taxonomy" id="67282"/>
    <lineage>
        <taxon>Bacteria</taxon>
        <taxon>Bacillati</taxon>
        <taxon>Actinomycetota</taxon>
        <taxon>Actinomycetes</taxon>
        <taxon>Kitasatosporales</taxon>
        <taxon>Streptomycetaceae</taxon>
        <taxon>Streptomyces</taxon>
    </lineage>
</organism>
<feature type="transmembrane region" description="Helical" evidence="12">
    <location>
        <begin position="41"/>
        <end position="58"/>
    </location>
</feature>
<dbReference type="InterPro" id="IPR036259">
    <property type="entry name" value="MFS_trans_sf"/>
</dbReference>
<feature type="compositionally biased region" description="Pro residues" evidence="11">
    <location>
        <begin position="459"/>
        <end position="470"/>
    </location>
</feature>
<evidence type="ECO:0000313" key="14">
    <source>
        <dbReference type="EMBL" id="QDI67374.1"/>
    </source>
</evidence>
<dbReference type="SUPFAM" id="SSF103473">
    <property type="entry name" value="MFS general substrate transporter"/>
    <property type="match status" value="1"/>
</dbReference>
<dbReference type="EMBL" id="CP022310">
    <property type="protein sequence ID" value="QDI67374.1"/>
    <property type="molecule type" value="Genomic_DNA"/>
</dbReference>
<evidence type="ECO:0000256" key="3">
    <source>
        <dbReference type="ARBA" id="ARBA00022448"/>
    </source>
</evidence>
<evidence type="ECO:0000256" key="1">
    <source>
        <dbReference type="ARBA" id="ARBA00004651"/>
    </source>
</evidence>
<dbReference type="InterPro" id="IPR005828">
    <property type="entry name" value="MFS_sugar_transport-like"/>
</dbReference>
<name>A0A514JJ83_9ACTN</name>
<keyword evidence="4" id="KW-1003">Cell membrane</keyword>
<dbReference type="InterPro" id="IPR020846">
    <property type="entry name" value="MFS_dom"/>
</dbReference>
<keyword evidence="5 12" id="KW-0812">Transmembrane</keyword>
<evidence type="ECO:0000256" key="10">
    <source>
        <dbReference type="ARBA" id="ARBA00039918"/>
    </source>
</evidence>
<dbReference type="Proteomes" id="UP000316215">
    <property type="component" value="Chromosome"/>
</dbReference>
<evidence type="ECO:0000256" key="6">
    <source>
        <dbReference type="ARBA" id="ARBA00022847"/>
    </source>
</evidence>
<dbReference type="GO" id="GO:0005886">
    <property type="term" value="C:plasma membrane"/>
    <property type="evidence" value="ECO:0007669"/>
    <property type="project" value="UniProtKB-SubCell"/>
</dbReference>
<evidence type="ECO:0000313" key="15">
    <source>
        <dbReference type="Proteomes" id="UP000316215"/>
    </source>
</evidence>
<dbReference type="KEGG" id="sast:CD934_00800"/>
<evidence type="ECO:0000256" key="11">
    <source>
        <dbReference type="SAM" id="MobiDB-lite"/>
    </source>
</evidence>
<dbReference type="GO" id="GO:0015293">
    <property type="term" value="F:symporter activity"/>
    <property type="evidence" value="ECO:0007669"/>
    <property type="project" value="UniProtKB-KW"/>
</dbReference>
<feature type="transmembrane region" description="Helical" evidence="12">
    <location>
        <begin position="344"/>
        <end position="370"/>
    </location>
</feature>
<keyword evidence="7 12" id="KW-1133">Transmembrane helix</keyword>
<comment type="function">
    <text evidence="9">May be a proton symporter involved in the uptake of osmolytes such as proline and glycine betaine.</text>
</comment>
<evidence type="ECO:0000256" key="5">
    <source>
        <dbReference type="ARBA" id="ARBA00022692"/>
    </source>
</evidence>
<evidence type="ECO:0000256" key="4">
    <source>
        <dbReference type="ARBA" id="ARBA00022475"/>
    </source>
</evidence>
<feature type="domain" description="Major facilitator superfamily (MFS) profile" evidence="13">
    <location>
        <begin position="26"/>
        <end position="436"/>
    </location>
</feature>
<keyword evidence="8 12" id="KW-0472">Membrane</keyword>
<feature type="region of interest" description="Disordered" evidence="11">
    <location>
        <begin position="437"/>
        <end position="470"/>
    </location>
</feature>
<feature type="transmembrane region" description="Helical" evidence="12">
    <location>
        <begin position="98"/>
        <end position="120"/>
    </location>
</feature>
<feature type="transmembrane region" description="Helical" evidence="12">
    <location>
        <begin position="319"/>
        <end position="338"/>
    </location>
</feature>
<proteinExistence type="inferred from homology"/>
<sequence length="470" mass="48315">MTAVENSRPPAGNRKAAPGRSASRRVLVASTVGSAIEWYDFYLYSTASALVLGPLFFPSQSATAGTLASFATYAAGFVARPFGGIVFGHFGDRIGRKAMLVSTLLIMGVATFLVGVLPTYEQAGVLAPVLLVVLRVVQGIGIGGEWGGAVLMSGEHAPAGRRGLFTSFPAAGFPIGLCASTAMFQLVSRLPQDQLFSWGWRLPFLASIVLVVVGVFVRLGVAESPEFSQVRDKGAQERIPLSGVLRQGPAPVVRGVLAALGLAMPVSVYTVYLLSYASSGPDAGQRTAVLDGLLVGAMVEAVVLPIAGWLSDRVGRRPVMLCGYTVCAVTGLTAPAWLTSGDPVLITATFVLSMGVGHALIYGAFSALLIEMFPVGHRYSALAVTYQLGATLASFGPLLAAALAGEQRTATPAMIVLWSCLLAAAAAVAGARPYRPATAAPGAGAAPRDASVTADAAGPPVPPPAHTPAD</sequence>
<comment type="similarity">
    <text evidence="2">Belongs to the major facilitator superfamily. Metabolite:H+ Symporter (MHS) family (TC 2.A.1.6) family.</text>
</comment>